<reference evidence="2" key="2">
    <citation type="journal article" date="2023" name="Int. J. Mol. Sci.">
        <title>De Novo Assembly and Annotation of 11 Diverse Shrub Willow (Salix) Genomes Reveals Novel Gene Organization in Sex-Linked Regions.</title>
        <authorList>
            <person name="Hyden B."/>
            <person name="Feng K."/>
            <person name="Yates T.B."/>
            <person name="Jawdy S."/>
            <person name="Cereghino C."/>
            <person name="Smart L.B."/>
            <person name="Muchero W."/>
        </authorList>
    </citation>
    <scope>NUCLEOTIDE SEQUENCE</scope>
    <source>
        <tissue evidence="2">Shoot tip</tissue>
    </source>
</reference>
<comment type="caution">
    <text evidence="2">The sequence shown here is derived from an EMBL/GenBank/DDBJ whole genome shotgun (WGS) entry which is preliminary data.</text>
</comment>
<protein>
    <recommendedName>
        <fullName evidence="1">Retrotransposon gag domain-containing protein</fullName>
    </recommendedName>
</protein>
<dbReference type="AlphaFoldDB" id="A0A9Q0YU47"/>
<organism evidence="2 3">
    <name type="scientific">Salix koriyanagi</name>
    <dbReference type="NCBI Taxonomy" id="2511006"/>
    <lineage>
        <taxon>Eukaryota</taxon>
        <taxon>Viridiplantae</taxon>
        <taxon>Streptophyta</taxon>
        <taxon>Embryophyta</taxon>
        <taxon>Tracheophyta</taxon>
        <taxon>Spermatophyta</taxon>
        <taxon>Magnoliopsida</taxon>
        <taxon>eudicotyledons</taxon>
        <taxon>Gunneridae</taxon>
        <taxon>Pentapetalae</taxon>
        <taxon>rosids</taxon>
        <taxon>fabids</taxon>
        <taxon>Malpighiales</taxon>
        <taxon>Salicaceae</taxon>
        <taxon>Saliceae</taxon>
        <taxon>Salix</taxon>
    </lineage>
</organism>
<feature type="domain" description="Retrotransposon gag" evidence="1">
    <location>
        <begin position="5"/>
        <end position="69"/>
    </location>
</feature>
<dbReference type="Proteomes" id="UP001151752">
    <property type="component" value="Chromosome 2"/>
</dbReference>
<evidence type="ECO:0000259" key="1">
    <source>
        <dbReference type="Pfam" id="PF03732"/>
    </source>
</evidence>
<accession>A0A9Q0YU47</accession>
<dbReference type="EMBL" id="JAPFFM010000015">
    <property type="protein sequence ID" value="KAJ6710248.1"/>
    <property type="molecule type" value="Genomic_DNA"/>
</dbReference>
<evidence type="ECO:0000313" key="2">
    <source>
        <dbReference type="EMBL" id="KAJ6710248.1"/>
    </source>
</evidence>
<dbReference type="InterPro" id="IPR005162">
    <property type="entry name" value="Retrotrans_gag_dom"/>
</dbReference>
<evidence type="ECO:0000313" key="3">
    <source>
        <dbReference type="Proteomes" id="UP001151752"/>
    </source>
</evidence>
<keyword evidence="3" id="KW-1185">Reference proteome</keyword>
<reference evidence="2" key="1">
    <citation type="submission" date="2022-11" db="EMBL/GenBank/DDBJ databases">
        <authorList>
            <person name="Hyden B.L."/>
            <person name="Feng K."/>
            <person name="Yates T."/>
            <person name="Jawdy S."/>
            <person name="Smart L.B."/>
            <person name="Muchero W."/>
        </authorList>
    </citation>
    <scope>NUCLEOTIDE SEQUENCE</scope>
    <source>
        <tissue evidence="2">Shoot tip</tissue>
    </source>
</reference>
<name>A0A9Q0YU47_9ROSI</name>
<sequence>MVVVTWAQLNDGLFARYGRDEFLHFFWALTKLQQDCSVRDYHVKFEKLLAQARTLSQARQVSCFISGLHQSFHVDVVPCIGLALVYEAQNLSQRQNNSSVVKSEPRSDKGVSISKTTIPVERKKNQPPNCKSDGERAFSNNRNEKSIPRHCCKNLFVIEVCMGESTDSDILMEEDEVDNLGETPEISLHAINGARAPETMCVKDFLGRKKSLYIS</sequence>
<proteinExistence type="predicted"/>
<dbReference type="Pfam" id="PF03732">
    <property type="entry name" value="Retrotrans_gag"/>
    <property type="match status" value="1"/>
</dbReference>
<gene>
    <name evidence="2" type="ORF">OIU74_011185</name>
</gene>